<protein>
    <submittedName>
        <fullName evidence="1">Uncharacterized protein</fullName>
    </submittedName>
</protein>
<dbReference type="EMBL" id="DAAURU010000009">
    <property type="protein sequence ID" value="HAF2607644.1"/>
    <property type="molecule type" value="Genomic_DNA"/>
</dbReference>
<name>A0A744KC46_SALER</name>
<evidence type="ECO:0000313" key="1">
    <source>
        <dbReference type="EMBL" id="HAF2607644.1"/>
    </source>
</evidence>
<organism evidence="1">
    <name type="scientific">Salmonella enterica</name>
    <name type="common">Salmonella choleraesuis</name>
    <dbReference type="NCBI Taxonomy" id="28901"/>
    <lineage>
        <taxon>Bacteria</taxon>
        <taxon>Pseudomonadati</taxon>
        <taxon>Pseudomonadota</taxon>
        <taxon>Gammaproteobacteria</taxon>
        <taxon>Enterobacterales</taxon>
        <taxon>Enterobacteriaceae</taxon>
        <taxon>Salmonella</taxon>
    </lineage>
</organism>
<dbReference type="AlphaFoldDB" id="A0A744KC46"/>
<accession>A0A744KC46</accession>
<reference evidence="1" key="2">
    <citation type="submission" date="2020-02" db="EMBL/GenBank/DDBJ databases">
        <authorList>
            <consortium name="NCBI Pathogen Detection Project"/>
        </authorList>
    </citation>
    <scope>NUCLEOTIDE SEQUENCE</scope>
    <source>
        <strain evidence="1">MA.CK_07/00001464-1</strain>
    </source>
</reference>
<comment type="caution">
    <text evidence="1">The sequence shown here is derived from an EMBL/GenBank/DDBJ whole genome shotgun (WGS) entry which is preliminary data.</text>
</comment>
<proteinExistence type="predicted"/>
<reference evidence="1" key="1">
    <citation type="journal article" date="2018" name="Genome Biol.">
        <title>SKESA: strategic k-mer extension for scrupulous assemblies.</title>
        <authorList>
            <person name="Souvorov A."/>
            <person name="Agarwala R."/>
            <person name="Lipman D.J."/>
        </authorList>
    </citation>
    <scope>NUCLEOTIDE SEQUENCE</scope>
    <source>
        <strain evidence="1">MA.CK_07/00001464-1</strain>
    </source>
</reference>
<gene>
    <name evidence="1" type="ORF">G8N50_002983</name>
</gene>
<sequence length="87" mass="9172">MLYDTKYYNIQISFPLDLRLLVGFLSRSSPTTTEIVPVAIGGRSAPLSGCCAAGGQFYRMTPHSRACVRFCLAGGVEPLGAAMAVAG</sequence>